<dbReference type="InterPro" id="IPR001855">
    <property type="entry name" value="Defensin_beta-like"/>
</dbReference>
<dbReference type="InterPro" id="IPR006080">
    <property type="entry name" value="Beta/alpha-defensin_C"/>
</dbReference>
<comment type="caution">
    <text evidence="8">The sequence shown here is derived from an EMBL/GenBank/DDBJ whole genome shotgun (WGS) entry which is preliminary data.</text>
</comment>
<dbReference type="Proteomes" id="UP000326062">
    <property type="component" value="Chromosome 11"/>
</dbReference>
<protein>
    <recommendedName>
        <fullName evidence="7">Beta/alpha-defensin C-terminal domain-containing protein</fullName>
    </recommendedName>
</protein>
<dbReference type="GO" id="GO:0031731">
    <property type="term" value="F:CCR6 chemokine receptor binding"/>
    <property type="evidence" value="ECO:0007669"/>
    <property type="project" value="TreeGrafter"/>
</dbReference>
<evidence type="ECO:0000256" key="1">
    <source>
        <dbReference type="ARBA" id="ARBA00004613"/>
    </source>
</evidence>
<dbReference type="SUPFAM" id="SSF57392">
    <property type="entry name" value="Defensin-like"/>
    <property type="match status" value="1"/>
</dbReference>
<keyword evidence="9" id="KW-1185">Reference proteome</keyword>
<sequence length="65" mass="7314">MSLYKSFYLKGGGSGQPEKSRGFTQGIRTFLGCRLESGICRPIRCPRNMRQIGTCLGPRVKCCRR</sequence>
<name>A0A5N3XHD8_MUNRE</name>
<organism evidence="8 9">
    <name type="scientific">Muntiacus reevesi</name>
    <name type="common">Reeves' muntjac</name>
    <name type="synonym">Cervus reevesi</name>
    <dbReference type="NCBI Taxonomy" id="9886"/>
    <lineage>
        <taxon>Eukaryota</taxon>
        <taxon>Metazoa</taxon>
        <taxon>Chordata</taxon>
        <taxon>Craniata</taxon>
        <taxon>Vertebrata</taxon>
        <taxon>Euteleostomi</taxon>
        <taxon>Mammalia</taxon>
        <taxon>Eutheria</taxon>
        <taxon>Laurasiatheria</taxon>
        <taxon>Artiodactyla</taxon>
        <taxon>Ruminantia</taxon>
        <taxon>Pecora</taxon>
        <taxon>Cervidae</taxon>
        <taxon>Muntiacinae</taxon>
        <taxon>Muntiacus</taxon>
    </lineage>
</organism>
<evidence type="ECO:0000256" key="5">
    <source>
        <dbReference type="ARBA" id="ARBA00023022"/>
    </source>
</evidence>
<dbReference type="Pfam" id="PF00711">
    <property type="entry name" value="Defensin_beta"/>
    <property type="match status" value="1"/>
</dbReference>
<evidence type="ECO:0000256" key="2">
    <source>
        <dbReference type="ARBA" id="ARBA00022525"/>
    </source>
</evidence>
<dbReference type="SMART" id="SM00048">
    <property type="entry name" value="DEFSN"/>
    <property type="match status" value="1"/>
</dbReference>
<keyword evidence="5" id="KW-0044">Antibiotic</keyword>
<evidence type="ECO:0000256" key="4">
    <source>
        <dbReference type="ARBA" id="ARBA00022940"/>
    </source>
</evidence>
<dbReference type="GO" id="GO:0060326">
    <property type="term" value="P:cell chemotaxis"/>
    <property type="evidence" value="ECO:0007669"/>
    <property type="project" value="TreeGrafter"/>
</dbReference>
<evidence type="ECO:0000313" key="9">
    <source>
        <dbReference type="Proteomes" id="UP000326062"/>
    </source>
</evidence>
<dbReference type="PANTHER" id="PTHR20515">
    <property type="entry name" value="BETA-DEFENSIN"/>
    <property type="match status" value="1"/>
</dbReference>
<dbReference type="PANTHER" id="PTHR20515:SF2">
    <property type="entry name" value="DEFENSIN BETA 4A"/>
    <property type="match status" value="1"/>
</dbReference>
<evidence type="ECO:0000259" key="7">
    <source>
        <dbReference type="SMART" id="SM00048"/>
    </source>
</evidence>
<gene>
    <name evidence="8" type="ORF">FD755_015197</name>
</gene>
<keyword evidence="3" id="KW-0929">Antimicrobial</keyword>
<dbReference type="GO" id="GO:0005615">
    <property type="term" value="C:extracellular space"/>
    <property type="evidence" value="ECO:0007669"/>
    <property type="project" value="TreeGrafter"/>
</dbReference>
<dbReference type="FunFam" id="3.10.360.10:FF:000001">
    <property type="entry name" value="Beta-defensin 1"/>
    <property type="match status" value="1"/>
</dbReference>
<keyword evidence="2" id="KW-0964">Secreted</keyword>
<evidence type="ECO:0000256" key="3">
    <source>
        <dbReference type="ARBA" id="ARBA00022529"/>
    </source>
</evidence>
<keyword evidence="4" id="KW-0211">Defensin</keyword>
<dbReference type="GO" id="GO:0042742">
    <property type="term" value="P:defense response to bacterium"/>
    <property type="evidence" value="ECO:0007669"/>
    <property type="project" value="UniProtKB-KW"/>
</dbReference>
<dbReference type="GO" id="GO:0042056">
    <property type="term" value="F:chemoattractant activity"/>
    <property type="evidence" value="ECO:0007669"/>
    <property type="project" value="TreeGrafter"/>
</dbReference>
<reference evidence="8 9" key="1">
    <citation type="submission" date="2019-06" db="EMBL/GenBank/DDBJ databases">
        <title>Discovery of a novel chromosome fission-fusion reversal in muntjac.</title>
        <authorList>
            <person name="Mudd A.B."/>
            <person name="Bredeson J.V."/>
            <person name="Baum R."/>
            <person name="Hockemeyer D."/>
            <person name="Rokhsar D.S."/>
        </authorList>
    </citation>
    <scope>NUCLEOTIDE SEQUENCE [LARGE SCALE GENOMIC DNA]</scope>
    <source>
        <strain evidence="8">UCam_UCB_Mr</strain>
        <tissue evidence="8">Fibroblast cell line</tissue>
    </source>
</reference>
<evidence type="ECO:0000256" key="6">
    <source>
        <dbReference type="ARBA" id="ARBA00023157"/>
    </source>
</evidence>
<accession>A0A5N3XHD8</accession>
<comment type="subcellular location">
    <subcellularLocation>
        <location evidence="1">Secreted</location>
    </subcellularLocation>
</comment>
<dbReference type="EMBL" id="VCEB01000009">
    <property type="protein sequence ID" value="KAB0373538.1"/>
    <property type="molecule type" value="Genomic_DNA"/>
</dbReference>
<keyword evidence="6" id="KW-1015">Disulfide bond</keyword>
<dbReference type="Gene3D" id="3.10.360.10">
    <property type="entry name" value="Antimicrobial Peptide, Beta-defensin 2, Chain A"/>
    <property type="match status" value="1"/>
</dbReference>
<evidence type="ECO:0000313" key="8">
    <source>
        <dbReference type="EMBL" id="KAB0373538.1"/>
    </source>
</evidence>
<dbReference type="AlphaFoldDB" id="A0A5N3XHD8"/>
<proteinExistence type="predicted"/>
<feature type="domain" description="Beta/alpha-defensin C-terminal" evidence="7">
    <location>
        <begin position="33"/>
        <end position="63"/>
    </location>
</feature>